<name>Q0FXS5_9HYPH</name>
<dbReference type="GO" id="GO:0006313">
    <property type="term" value="P:DNA transposition"/>
    <property type="evidence" value="ECO:0007669"/>
    <property type="project" value="InterPro"/>
</dbReference>
<accession>Q0FXS5</accession>
<dbReference type="EMBL" id="AATP01000012">
    <property type="protein sequence ID" value="EAU39808.1"/>
    <property type="molecule type" value="Genomic_DNA"/>
</dbReference>
<dbReference type="Proteomes" id="UP000004310">
    <property type="component" value="Unassembled WGS sequence"/>
</dbReference>
<dbReference type="InterPro" id="IPR002514">
    <property type="entry name" value="Transposase_8"/>
</dbReference>
<dbReference type="AlphaFoldDB" id="Q0FXS5"/>
<dbReference type="GO" id="GO:0004803">
    <property type="term" value="F:transposase activity"/>
    <property type="evidence" value="ECO:0007669"/>
    <property type="project" value="InterPro"/>
</dbReference>
<dbReference type="GO" id="GO:0003677">
    <property type="term" value="F:DNA binding"/>
    <property type="evidence" value="ECO:0007669"/>
    <property type="project" value="InterPro"/>
</dbReference>
<gene>
    <name evidence="2" type="ORF">FP2506_00300</name>
</gene>
<evidence type="ECO:0000313" key="3">
    <source>
        <dbReference type="Proteomes" id="UP000004310"/>
    </source>
</evidence>
<dbReference type="SUPFAM" id="SSF46689">
    <property type="entry name" value="Homeodomain-like"/>
    <property type="match status" value="1"/>
</dbReference>
<sequence>MQHQCRCSVDEKARFVEEARQPGMGVFFVARQAENSPSQLFARKRRMLEGRHAAVQVDEDVIGTFSVRDLQKRFRDLERLLGCKTIENEILKEALDVARPQTSVPAGGGSRFRRSSHAARGSIS</sequence>
<dbReference type="Pfam" id="PF01527">
    <property type="entry name" value="HTH_Tnp_1"/>
    <property type="match status" value="1"/>
</dbReference>
<evidence type="ECO:0000313" key="2">
    <source>
        <dbReference type="EMBL" id="EAU39808.1"/>
    </source>
</evidence>
<dbReference type="InterPro" id="IPR009057">
    <property type="entry name" value="Homeodomain-like_sf"/>
</dbReference>
<dbReference type="HOGENOM" id="CLU_027402_25_0_5"/>
<dbReference type="eggNOG" id="COG2963">
    <property type="taxonomic scope" value="Bacteria"/>
</dbReference>
<organism evidence="2 3">
    <name type="scientific">Fulvimarina pelagi HTCC2506</name>
    <dbReference type="NCBI Taxonomy" id="314231"/>
    <lineage>
        <taxon>Bacteria</taxon>
        <taxon>Pseudomonadati</taxon>
        <taxon>Pseudomonadota</taxon>
        <taxon>Alphaproteobacteria</taxon>
        <taxon>Hyphomicrobiales</taxon>
        <taxon>Aurantimonadaceae</taxon>
        <taxon>Fulvimarina</taxon>
    </lineage>
</organism>
<protein>
    <submittedName>
        <fullName evidence="2">ISDvu2, transposase OrfA</fullName>
    </submittedName>
</protein>
<proteinExistence type="predicted"/>
<feature type="region of interest" description="Disordered" evidence="1">
    <location>
        <begin position="99"/>
        <end position="124"/>
    </location>
</feature>
<reference evidence="2 3" key="1">
    <citation type="journal article" date="2010" name="J. Bacteriol.">
        <title>Genome sequence of Fulvimarina pelagi HTCC2506T, a Mn(II)-oxidizing alphaproteobacterium possessing an aerobic anoxygenic photosynthetic gene cluster and Xanthorhodopsin.</title>
        <authorList>
            <person name="Kang I."/>
            <person name="Oh H.M."/>
            <person name="Lim S.I."/>
            <person name="Ferriera S."/>
            <person name="Giovannoni S.J."/>
            <person name="Cho J.C."/>
        </authorList>
    </citation>
    <scope>NUCLEOTIDE SEQUENCE [LARGE SCALE GENOMIC DNA]</scope>
    <source>
        <strain evidence="2 3">HTCC2506</strain>
    </source>
</reference>
<keyword evidence="3" id="KW-1185">Reference proteome</keyword>
<comment type="caution">
    <text evidence="2">The sequence shown here is derived from an EMBL/GenBank/DDBJ whole genome shotgun (WGS) entry which is preliminary data.</text>
</comment>
<evidence type="ECO:0000256" key="1">
    <source>
        <dbReference type="SAM" id="MobiDB-lite"/>
    </source>
</evidence>